<evidence type="ECO:0000256" key="3">
    <source>
        <dbReference type="ARBA" id="ARBA00023242"/>
    </source>
</evidence>
<keyword evidence="8" id="KW-1185">Reference proteome</keyword>
<evidence type="ECO:0000313" key="8">
    <source>
        <dbReference type="Proteomes" id="UP000815325"/>
    </source>
</evidence>
<feature type="region of interest" description="Disordered" evidence="5">
    <location>
        <begin position="299"/>
        <end position="347"/>
    </location>
</feature>
<dbReference type="PROSITE" id="PS50833">
    <property type="entry name" value="BRIX"/>
    <property type="match status" value="1"/>
</dbReference>
<gene>
    <name evidence="7" type="ORF">DUNSADRAFT_18401</name>
</gene>
<dbReference type="Pfam" id="PF04427">
    <property type="entry name" value="Brix"/>
    <property type="match status" value="1"/>
</dbReference>
<evidence type="ECO:0000313" key="7">
    <source>
        <dbReference type="EMBL" id="KAF5839858.1"/>
    </source>
</evidence>
<keyword evidence="3 4" id="KW-0539">Nucleus</keyword>
<feature type="compositionally biased region" description="Basic and acidic residues" evidence="5">
    <location>
        <begin position="277"/>
        <end position="287"/>
    </location>
</feature>
<dbReference type="PANTHER" id="PTHR12728">
    <property type="entry name" value="BRIX DOMAIN CONTAINING PROTEIN"/>
    <property type="match status" value="1"/>
</dbReference>
<dbReference type="PANTHER" id="PTHR12728:SF0">
    <property type="entry name" value="RIBOSOME PRODUCTION FACTOR 2 HOMOLOG"/>
    <property type="match status" value="1"/>
</dbReference>
<dbReference type="Proteomes" id="UP000815325">
    <property type="component" value="Unassembled WGS sequence"/>
</dbReference>
<name>A0ABQ7GZ19_DUNSA</name>
<sequence>MVQKSDTKGGSGKGPQQPQLEPSKTKLVTAKTRKGRRILESRAPKLVEDAKRLLVLYGNKASQVLKDVLCDLHKLKAMESVKFTRRNEECRPFEVGGEQRLEFYANKVGCGLFAMGSHTKKRPHNLVLGRFFDGHLYDALELGVEGYKSIQAFGNAGTGAGLGNKPCIMFVGERFESSEAMRLARSLILDVFRGQPVSAINQAGVDRVIVAYAVDENKLLLRQYVVKLKKSGTRIPRVVLVEMGPRLDFAVRRHRPPPPEMEKEALRQPQLGKKKEKNVESDMLEGKVGRIYVPSQDVDRIALAKPKGTKRQRHEDAAERKAKHKKTKETAGKEAADSQQQGEAAPL</sequence>
<feature type="region of interest" description="Disordered" evidence="5">
    <location>
        <begin position="252"/>
        <end position="287"/>
    </location>
</feature>
<dbReference type="EMBL" id="MU069530">
    <property type="protein sequence ID" value="KAF5839858.1"/>
    <property type="molecule type" value="Genomic_DNA"/>
</dbReference>
<evidence type="ECO:0000256" key="5">
    <source>
        <dbReference type="SAM" id="MobiDB-lite"/>
    </source>
</evidence>
<reference evidence="7" key="1">
    <citation type="submission" date="2017-08" db="EMBL/GenBank/DDBJ databases">
        <authorList>
            <person name="Polle J.E."/>
            <person name="Barry K."/>
            <person name="Cushman J."/>
            <person name="Schmutz J."/>
            <person name="Tran D."/>
            <person name="Hathwaick L.T."/>
            <person name="Yim W.C."/>
            <person name="Jenkins J."/>
            <person name="Mckie-Krisberg Z.M."/>
            <person name="Prochnik S."/>
            <person name="Lindquist E."/>
            <person name="Dockter R.B."/>
            <person name="Adam C."/>
            <person name="Molina H."/>
            <person name="Bunkerborg J."/>
            <person name="Jin E."/>
            <person name="Buchheim M."/>
            <person name="Magnuson J."/>
        </authorList>
    </citation>
    <scope>NUCLEOTIDE SEQUENCE</scope>
    <source>
        <strain evidence="7">CCAP 19/18</strain>
    </source>
</reference>
<protein>
    <recommendedName>
        <fullName evidence="4">Ribosome production factor 2 homolog</fullName>
    </recommendedName>
    <alternativeName>
        <fullName evidence="4">Ribosome biogenesis protein RPF2 homolog</fullName>
    </alternativeName>
</protein>
<comment type="subcellular location">
    <subcellularLocation>
        <location evidence="1 4">Nucleus</location>
        <location evidence="1 4">Nucleolus</location>
    </subcellularLocation>
</comment>
<comment type="caution">
    <text evidence="7">The sequence shown here is derived from an EMBL/GenBank/DDBJ whole genome shotgun (WGS) entry which is preliminary data.</text>
</comment>
<dbReference type="SMART" id="SM00879">
    <property type="entry name" value="Brix"/>
    <property type="match status" value="1"/>
</dbReference>
<proteinExistence type="inferred from homology"/>
<accession>A0ABQ7GZ19</accession>
<feature type="domain" description="Brix" evidence="6">
    <location>
        <begin position="51"/>
        <end position="260"/>
    </location>
</feature>
<dbReference type="InterPro" id="IPR039770">
    <property type="entry name" value="Rpf2"/>
</dbReference>
<organism evidence="7 8">
    <name type="scientific">Dunaliella salina</name>
    <name type="common">Green alga</name>
    <name type="synonym">Protococcus salinus</name>
    <dbReference type="NCBI Taxonomy" id="3046"/>
    <lineage>
        <taxon>Eukaryota</taxon>
        <taxon>Viridiplantae</taxon>
        <taxon>Chlorophyta</taxon>
        <taxon>core chlorophytes</taxon>
        <taxon>Chlorophyceae</taxon>
        <taxon>CS clade</taxon>
        <taxon>Chlamydomonadales</taxon>
        <taxon>Dunaliellaceae</taxon>
        <taxon>Dunaliella</taxon>
    </lineage>
</organism>
<comment type="similarity">
    <text evidence="2 4">Belongs to the RPF2 family.</text>
</comment>
<feature type="region of interest" description="Disordered" evidence="5">
    <location>
        <begin position="1"/>
        <end position="32"/>
    </location>
</feature>
<evidence type="ECO:0000256" key="2">
    <source>
        <dbReference type="ARBA" id="ARBA00010782"/>
    </source>
</evidence>
<evidence type="ECO:0000256" key="1">
    <source>
        <dbReference type="ARBA" id="ARBA00004604"/>
    </source>
</evidence>
<evidence type="ECO:0000256" key="4">
    <source>
        <dbReference type="RuleBase" id="RU367086"/>
    </source>
</evidence>
<feature type="compositionally biased region" description="Polar residues" evidence="5">
    <location>
        <begin position="337"/>
        <end position="347"/>
    </location>
</feature>
<evidence type="ECO:0000259" key="6">
    <source>
        <dbReference type="PROSITE" id="PS50833"/>
    </source>
</evidence>
<dbReference type="InterPro" id="IPR007109">
    <property type="entry name" value="Brix"/>
</dbReference>